<gene>
    <name evidence="17" type="ORF">OGAPHI_006287</name>
</gene>
<dbReference type="InterPro" id="IPR000159">
    <property type="entry name" value="RA_dom"/>
</dbReference>
<evidence type="ECO:0000256" key="13">
    <source>
        <dbReference type="SAM" id="MobiDB-lite"/>
    </source>
</evidence>
<dbReference type="GeneID" id="70238251"/>
<dbReference type="SMART" id="SM00365">
    <property type="entry name" value="LRR_SD22"/>
    <property type="match status" value="5"/>
</dbReference>
<feature type="compositionally biased region" description="Basic and acidic residues" evidence="13">
    <location>
        <begin position="106"/>
        <end position="117"/>
    </location>
</feature>
<dbReference type="PANTHER" id="PTHR48051:SF1">
    <property type="entry name" value="RAS SUPPRESSOR PROTEIN 1"/>
    <property type="match status" value="1"/>
</dbReference>
<dbReference type="SUPFAM" id="SSF52058">
    <property type="entry name" value="L domain-like"/>
    <property type="match status" value="2"/>
</dbReference>
<dbReference type="SMART" id="SM00364">
    <property type="entry name" value="LRR_BAC"/>
    <property type="match status" value="8"/>
</dbReference>
<dbReference type="InterPro" id="IPR001054">
    <property type="entry name" value="A/G_cyclase"/>
</dbReference>
<dbReference type="SMART" id="SM00332">
    <property type="entry name" value="PP2Cc"/>
    <property type="match status" value="1"/>
</dbReference>
<dbReference type="CDD" id="cd00143">
    <property type="entry name" value="PP2Cc"/>
    <property type="match status" value="1"/>
</dbReference>
<keyword evidence="9" id="KW-0115">cAMP biosynthesis</keyword>
<feature type="compositionally biased region" description="Low complexity" evidence="13">
    <location>
        <begin position="323"/>
        <end position="334"/>
    </location>
</feature>
<sequence length="1798" mass="201748">MAGISNKHRALNHDDDFPTNHAIPQFNSKYTVEGFGSSPTTDRLSSQPLRKNHSQESSPLASPNSSRHSSRIVLAKPVSPSTSSTALNADHNNVPKTFAVPEDSPAESRQDSSDRHSLLSFGVPSTYSGFHARRNVSDKPVPPLAAPIKPKKSKRGSSLLHRFLPSRRESEPAKAKHHGSTSSRFSRKSDPSSRESASSSIPEKRSESKESVSLASRFKGPIPRTQRQPSIPLPQTLQLTSLESQYKHSPFGLDLDTDNEQMTNITRASNSEMSRMGSAISMLPQPSTERAGWRPPESWKVKTARENSDPMARHVELHERSKSVSSGSTISSTKSIDHGPRKANTMTPPSTSSPRSELQLYTPGDKKDSKSSLSDEHPRVAYHPKELKGAARSSVRIFIGEKSSVLPCTLDTTCKDVLDSLHRKRFLKNDDDHIIVLKCGGLIRTLSMDEKPLKIQRTMLFLYGYNQRDNLDYIERTDLSFLFKFVVQDRGVELISDERRQMIDPQHVDLDNWNLQDIPNFLYAEPIVSLNVSQNPSFEFTKEFMHDCRNLVNLSFTRNGNPKFPTSVVYAPRLEELDLEVNYIKLIPPEISQMTSLTTLNLACNRISTLPSYFSELQSLKSLNLSSNRIKNIPEPITKIKGLKRLDLSYNNISTISESLSNLTNLEDLQLAANRLSKDLPYFFSQLDSLVSIDIRFNKFDSIDSLKNLPSLEVIRGTGNNISVFRTNAINLTNVELNINPVTLVKFDQVMPKLKVVDFSKDKITSCMFVSMLPAVERLILDYNHLVSLPDDISQMKNLSYLSVFRNNLTSLPSGIGSLTKLKYLDLHLNNISFLTPEIWYLSSLEYFNISSNLLEFFPDPPDQSGMFDGLSSLTRTNTQRTRNPTAMASDRPNRRVSEISTMTVNNWESLGLEKSLKVLSLNDNKFTDSAIPTVSMFKNLTILNMSYNELIDIPAGHLNNLTKLKKLYLSGNHLSSLPVEDFEAFTQMETLHLNGNRFHTLPAELSKIPNMTALDVGSNNLKYNIGNIPYDWNWSYNPKLKYLNFSGNKRLEIKPLHKREGMEDSLDSFLVLKDIKLLGLMDVTITTDLVPDQSVDVRVRSTVSQLGKYGYGISDTLGEKSSLTTRDVVIERFRGNSNEKLITIYDGKNCSDETGDKISKIIQETFESHLAKELETVESDKPVEDALRAAFLTMNSEMSILINKDKSSTFSSAAAHRTTTTDELTMEKDGLTGCCATIIYIRGDELYVANIGDIMGILTKSDGQYTVLTSKHEPYAPEEYARIRESGGFVTTDGFLDGVSDVSRAVGYFKLIPHINAVPSISKYKLTQNEQMIAIATSEIWKKVPYDLAADIIRQEKSNPGIAAEKLRDFAISYGSRDKATAVVLSLRQFSTKQKYHERGSLPEDSLLRKLDEEIEPPTGELAMVFTDIKNSTLLWDTYPIAMRSAIKVHNAIMRRQLRIIGGYEVKTEGDAFMVSFPTPSSALLWCFTVQSQLLTTDEWPSEILVSDQGCEIRDDNDNIIFRGLSVRMGVHWGRPVCERDIVTKRMDYFGPMVNRASRVSSVADGGQIAMSTDFYYEFDKLKNLHERVQTKSGGIGEVYGSKTMGNVLESQMNQLDQIGWVEESIGSKKLKGLETPEKIWLIFPSHLAERLHVINNSHGETENRGNPLLVGGLTADSIWKLRRLSLRLEKVCSYCTGNAAKASATDMMTETAEESFMNQLTNSEIDLILLIEHIVTRIENAVGILSIRKCGSLRPEEGLLMGTIEELYRMISVIPRPVIEPERKSSLLEELSPENM</sequence>
<feature type="domain" description="Ras-associating" evidence="15">
    <location>
        <begin position="405"/>
        <end position="467"/>
    </location>
</feature>
<feature type="compositionally biased region" description="Polar residues" evidence="13">
    <location>
        <begin position="37"/>
        <end position="67"/>
    </location>
</feature>
<reference evidence="17" key="1">
    <citation type="journal article" date="2021" name="Open Biol.">
        <title>Shared evolutionary footprints suggest mitochondrial oxidative damage underlies multiple complex I losses in fungi.</title>
        <authorList>
            <person name="Schikora-Tamarit M.A."/>
            <person name="Marcet-Houben M."/>
            <person name="Nosek J."/>
            <person name="Gabaldon T."/>
        </authorList>
    </citation>
    <scope>NUCLEOTIDE SEQUENCE</scope>
    <source>
        <strain evidence="17">CBS6075</strain>
    </source>
</reference>
<dbReference type="GO" id="GO:0004016">
    <property type="term" value="F:adenylate cyclase activity"/>
    <property type="evidence" value="ECO:0007669"/>
    <property type="project" value="UniProtKB-EC"/>
</dbReference>
<dbReference type="GO" id="GO:0035556">
    <property type="term" value="P:intracellular signal transduction"/>
    <property type="evidence" value="ECO:0007669"/>
    <property type="project" value="InterPro"/>
</dbReference>
<keyword evidence="7" id="KW-0677">Repeat</keyword>
<dbReference type="SMART" id="SM00369">
    <property type="entry name" value="LRR_TYP"/>
    <property type="match status" value="12"/>
</dbReference>
<feature type="domain" description="PPM-type phosphatase" evidence="16">
    <location>
        <begin position="1111"/>
        <end position="1388"/>
    </location>
</feature>
<dbReference type="Gene3D" id="3.30.70.1230">
    <property type="entry name" value="Nucleotide cyclase"/>
    <property type="match status" value="1"/>
</dbReference>
<evidence type="ECO:0000313" key="18">
    <source>
        <dbReference type="Proteomes" id="UP000769157"/>
    </source>
</evidence>
<dbReference type="Pfam" id="PF21187">
    <property type="entry name" value="CYAA_C"/>
    <property type="match status" value="1"/>
</dbReference>
<evidence type="ECO:0000256" key="5">
    <source>
        <dbReference type="ARBA" id="ARBA00022614"/>
    </source>
</evidence>
<evidence type="ECO:0000256" key="2">
    <source>
        <dbReference type="ARBA" id="ARBA00005381"/>
    </source>
</evidence>
<dbReference type="SUPFAM" id="SSF81606">
    <property type="entry name" value="PP2C-like"/>
    <property type="match status" value="1"/>
</dbReference>
<evidence type="ECO:0000259" key="16">
    <source>
        <dbReference type="PROSITE" id="PS51746"/>
    </source>
</evidence>
<dbReference type="Pfam" id="PF23010">
    <property type="entry name" value="RA_3"/>
    <property type="match status" value="1"/>
</dbReference>
<feature type="region of interest" description="Disordered" evidence="13">
    <location>
        <begin position="1"/>
        <end position="233"/>
    </location>
</feature>
<dbReference type="GO" id="GO:0006171">
    <property type="term" value="P:cAMP biosynthetic process"/>
    <property type="evidence" value="ECO:0007669"/>
    <property type="project" value="UniProtKB-KW"/>
</dbReference>
<evidence type="ECO:0000256" key="4">
    <source>
        <dbReference type="ARBA" id="ARBA00021420"/>
    </source>
</evidence>
<feature type="compositionally biased region" description="Polar residues" evidence="13">
    <location>
        <begin position="79"/>
        <end position="95"/>
    </location>
</feature>
<evidence type="ECO:0000256" key="9">
    <source>
        <dbReference type="ARBA" id="ARBA00022998"/>
    </source>
</evidence>
<dbReference type="EC" id="4.6.1.1" evidence="3"/>
<keyword evidence="6" id="KW-0479">Metal-binding</keyword>
<comment type="catalytic activity">
    <reaction evidence="1">
        <text>ATP = 3',5'-cyclic AMP + diphosphate</text>
        <dbReference type="Rhea" id="RHEA:15389"/>
        <dbReference type="ChEBI" id="CHEBI:30616"/>
        <dbReference type="ChEBI" id="CHEBI:33019"/>
        <dbReference type="ChEBI" id="CHEBI:58165"/>
        <dbReference type="EC" id="4.6.1.1"/>
    </reaction>
</comment>
<name>A0A9P8T1V9_9ASCO</name>
<evidence type="ECO:0000259" key="15">
    <source>
        <dbReference type="PROSITE" id="PS50200"/>
    </source>
</evidence>
<evidence type="ECO:0000259" key="14">
    <source>
        <dbReference type="PROSITE" id="PS50125"/>
    </source>
</evidence>
<feature type="compositionally biased region" description="Basic residues" evidence="13">
    <location>
        <begin position="1"/>
        <end position="10"/>
    </location>
</feature>
<comment type="caution">
    <text evidence="17">The sequence shown here is derived from an EMBL/GenBank/DDBJ whole genome shotgun (WGS) entry which is preliminary data.</text>
</comment>
<dbReference type="PROSITE" id="PS50200">
    <property type="entry name" value="RA"/>
    <property type="match status" value="1"/>
</dbReference>
<dbReference type="InterPro" id="IPR001932">
    <property type="entry name" value="PPM-type_phosphatase-like_dom"/>
</dbReference>
<dbReference type="InterPro" id="IPR001611">
    <property type="entry name" value="Leu-rich_rpt"/>
</dbReference>
<dbReference type="InterPro" id="IPR050216">
    <property type="entry name" value="LRR_domain-containing"/>
</dbReference>
<dbReference type="Pfam" id="PF23598">
    <property type="entry name" value="LRR_14"/>
    <property type="match status" value="1"/>
</dbReference>
<feature type="region of interest" description="Disordered" evidence="13">
    <location>
        <begin position="285"/>
        <end position="386"/>
    </location>
</feature>
<keyword evidence="5" id="KW-0433">Leucine-rich repeat</keyword>
<dbReference type="Pfam" id="PF00211">
    <property type="entry name" value="Guanylate_cyc"/>
    <property type="match status" value="1"/>
</dbReference>
<protein>
    <recommendedName>
        <fullName evidence="4">Adenylate cyclase</fullName>
        <ecNumber evidence="3">4.6.1.1</ecNumber>
    </recommendedName>
    <alternativeName>
        <fullName evidence="11">ATP pyrophosphate-lyase</fullName>
    </alternativeName>
    <alternativeName>
        <fullName evidence="12">Adenylyl cyclase</fullName>
    </alternativeName>
</protein>
<evidence type="ECO:0000256" key="12">
    <source>
        <dbReference type="ARBA" id="ARBA00032637"/>
    </source>
</evidence>
<feature type="compositionally biased region" description="Basic and acidic residues" evidence="13">
    <location>
        <begin position="364"/>
        <end position="386"/>
    </location>
</feature>
<dbReference type="Pfam" id="PF00481">
    <property type="entry name" value="PP2C"/>
    <property type="match status" value="1"/>
</dbReference>
<evidence type="ECO:0000256" key="3">
    <source>
        <dbReference type="ARBA" id="ARBA00012201"/>
    </source>
</evidence>
<organism evidence="17 18">
    <name type="scientific">Ogataea philodendri</name>
    <dbReference type="NCBI Taxonomy" id="1378263"/>
    <lineage>
        <taxon>Eukaryota</taxon>
        <taxon>Fungi</taxon>
        <taxon>Dikarya</taxon>
        <taxon>Ascomycota</taxon>
        <taxon>Saccharomycotina</taxon>
        <taxon>Pichiomycetes</taxon>
        <taxon>Pichiales</taxon>
        <taxon>Pichiaceae</taxon>
        <taxon>Ogataea</taxon>
    </lineage>
</organism>
<dbReference type="InterPro" id="IPR036457">
    <property type="entry name" value="PPM-type-like_dom_sf"/>
</dbReference>
<dbReference type="InterPro" id="IPR048580">
    <property type="entry name" value="CYAA_C"/>
</dbReference>
<dbReference type="Pfam" id="PF13855">
    <property type="entry name" value="LRR_8"/>
    <property type="match status" value="2"/>
</dbReference>
<feature type="compositionally biased region" description="Basic and acidic residues" evidence="13">
    <location>
        <begin position="297"/>
        <end position="322"/>
    </location>
</feature>
<dbReference type="PROSITE" id="PS51450">
    <property type="entry name" value="LRR"/>
    <property type="match status" value="4"/>
</dbReference>
<evidence type="ECO:0000256" key="10">
    <source>
        <dbReference type="ARBA" id="ARBA00023239"/>
    </source>
</evidence>
<evidence type="ECO:0000256" key="11">
    <source>
        <dbReference type="ARBA" id="ARBA00032597"/>
    </source>
</evidence>
<dbReference type="EMBL" id="JAEUBE010000414">
    <property type="protein sequence ID" value="KAH3662106.1"/>
    <property type="molecule type" value="Genomic_DNA"/>
</dbReference>
<accession>A0A9P8T1V9</accession>
<evidence type="ECO:0000313" key="17">
    <source>
        <dbReference type="EMBL" id="KAH3662106.1"/>
    </source>
</evidence>
<feature type="domain" description="Guanylate cyclase" evidence="14">
    <location>
        <begin position="1424"/>
        <end position="1562"/>
    </location>
</feature>
<dbReference type="RefSeq" id="XP_046059210.1">
    <property type="nucleotide sequence ID" value="XM_046207558.1"/>
</dbReference>
<proteinExistence type="inferred from homology"/>
<keyword evidence="18" id="KW-1185">Reference proteome</keyword>
<dbReference type="Gene3D" id="3.80.10.10">
    <property type="entry name" value="Ribonuclease Inhibitor"/>
    <property type="match status" value="3"/>
</dbReference>
<dbReference type="SUPFAM" id="SSF55073">
    <property type="entry name" value="Nucleotide cyclase"/>
    <property type="match status" value="1"/>
</dbReference>
<dbReference type="Gene3D" id="3.60.40.10">
    <property type="entry name" value="PPM-type phosphatase domain"/>
    <property type="match status" value="1"/>
</dbReference>
<evidence type="ECO:0000256" key="6">
    <source>
        <dbReference type="ARBA" id="ARBA00022723"/>
    </source>
</evidence>
<dbReference type="OrthoDB" id="2021138at2759"/>
<dbReference type="PROSITE" id="PS50125">
    <property type="entry name" value="GUANYLATE_CYCLASE_2"/>
    <property type="match status" value="1"/>
</dbReference>
<evidence type="ECO:0000256" key="1">
    <source>
        <dbReference type="ARBA" id="ARBA00001593"/>
    </source>
</evidence>
<keyword evidence="10" id="KW-0456">Lyase</keyword>
<dbReference type="PANTHER" id="PTHR48051">
    <property type="match status" value="1"/>
</dbReference>
<dbReference type="InterPro" id="IPR029787">
    <property type="entry name" value="Nucleotide_cyclase"/>
</dbReference>
<evidence type="ECO:0000256" key="8">
    <source>
        <dbReference type="ARBA" id="ARBA00022842"/>
    </source>
</evidence>
<dbReference type="InterPro" id="IPR032675">
    <property type="entry name" value="LRR_dom_sf"/>
</dbReference>
<reference evidence="17" key="2">
    <citation type="submission" date="2021-01" db="EMBL/GenBank/DDBJ databases">
        <authorList>
            <person name="Schikora-Tamarit M.A."/>
        </authorList>
    </citation>
    <scope>NUCLEOTIDE SEQUENCE</scope>
    <source>
        <strain evidence="17">CBS6075</strain>
    </source>
</reference>
<dbReference type="InterPro" id="IPR003591">
    <property type="entry name" value="Leu-rich_rpt_typical-subtyp"/>
</dbReference>
<dbReference type="Proteomes" id="UP000769157">
    <property type="component" value="Unassembled WGS sequence"/>
</dbReference>
<comment type="similarity">
    <text evidence="2">Belongs to the adenylyl cyclase class-3 family.</text>
</comment>
<keyword evidence="8" id="KW-0460">Magnesium</keyword>
<dbReference type="PROSITE" id="PS51746">
    <property type="entry name" value="PPM_2"/>
    <property type="match status" value="1"/>
</dbReference>
<dbReference type="InterPro" id="IPR055414">
    <property type="entry name" value="LRR_R13L4/SHOC2-like"/>
</dbReference>
<dbReference type="InterPro" id="IPR055071">
    <property type="entry name" value="RA_PHLPP-like"/>
</dbReference>
<dbReference type="GO" id="GO:0005737">
    <property type="term" value="C:cytoplasm"/>
    <property type="evidence" value="ECO:0007669"/>
    <property type="project" value="TreeGrafter"/>
</dbReference>
<dbReference type="GO" id="GO:0046872">
    <property type="term" value="F:metal ion binding"/>
    <property type="evidence" value="ECO:0007669"/>
    <property type="project" value="UniProtKB-KW"/>
</dbReference>
<evidence type="ECO:0000256" key="7">
    <source>
        <dbReference type="ARBA" id="ARBA00022737"/>
    </source>
</evidence>
<dbReference type="SMART" id="SM00044">
    <property type="entry name" value="CYCc"/>
    <property type="match status" value="1"/>
</dbReference>
<feature type="compositionally biased region" description="Low complexity" evidence="13">
    <location>
        <begin position="345"/>
        <end position="354"/>
    </location>
</feature>
<dbReference type="CDD" id="cd07302">
    <property type="entry name" value="CHD"/>
    <property type="match status" value="1"/>
</dbReference>